<dbReference type="EMBL" id="LR214986">
    <property type="protein sequence ID" value="VEU65016.1"/>
    <property type="molecule type" value="Genomic_DNA"/>
</dbReference>
<proteinExistence type="predicted"/>
<gene>
    <name evidence="1" type="ORF">NCTC10142_00797</name>
</gene>
<evidence type="ECO:0000313" key="1">
    <source>
        <dbReference type="EMBL" id="VEU65016.1"/>
    </source>
</evidence>
<accession>A0A449AJA0</accession>
<sequence>MKKEIHYYIFEDDDFKEILSQELDHISKEYSDDTVLINKCIWIEKDYKDVFHYLENLIKLTIKQMRLLKFPYSHKYDFTYLDNNNSYIDLAKNYIHYCDVKTIVEFIGSFMIKMLQSPKLIKSNKRFLYVFFLMFLKTLGYEFKEKYSLDSIINFIYFYISLSNVETDIILSKDFFHQTDNSVVIKIQEEVIAKFRRNFYTYKSIEYRHKEILKQFYKYIKDNIRLNSDPIRLKDNDSLVFSRILMPTQSFIQRMFDELIKSKDWTIIEKNLSYIAEI</sequence>
<geneLocation type="plasmid" evidence="1 2">
    <name>13</name>
</geneLocation>
<protein>
    <submittedName>
        <fullName evidence="1">Death-on-curing family protein</fullName>
    </submittedName>
</protein>
<name>A0A449AJA0_9BACT</name>
<keyword evidence="1" id="KW-0614">Plasmid</keyword>
<organism evidence="1 2">
    <name type="scientific">Mycoplasmopsis cynos</name>
    <dbReference type="NCBI Taxonomy" id="171284"/>
    <lineage>
        <taxon>Bacteria</taxon>
        <taxon>Bacillati</taxon>
        <taxon>Mycoplasmatota</taxon>
        <taxon>Mycoplasmoidales</taxon>
        <taxon>Metamycoplasmataceae</taxon>
        <taxon>Mycoplasmopsis</taxon>
    </lineage>
</organism>
<dbReference type="AlphaFoldDB" id="A0A449AJA0"/>
<reference evidence="1 2" key="1">
    <citation type="submission" date="2019-01" db="EMBL/GenBank/DDBJ databases">
        <authorList>
            <consortium name="Pathogen Informatics"/>
        </authorList>
    </citation>
    <scope>NUCLEOTIDE SEQUENCE [LARGE SCALE GENOMIC DNA]</scope>
    <source>
        <strain evidence="1 2">NCTC10142</strain>
        <plasmid evidence="2">13</plasmid>
    </source>
</reference>
<dbReference type="Proteomes" id="UP000289506">
    <property type="component" value="Plasmid 13"/>
</dbReference>
<dbReference type="RefSeq" id="WP_129720909.1">
    <property type="nucleotide sequence ID" value="NZ_CP141040.1"/>
</dbReference>
<evidence type="ECO:0000313" key="2">
    <source>
        <dbReference type="Proteomes" id="UP000289506"/>
    </source>
</evidence>